<evidence type="ECO:0000313" key="4">
    <source>
        <dbReference type="EMBL" id="QKE28214.1"/>
    </source>
</evidence>
<dbReference type="GO" id="GO:0030001">
    <property type="term" value="P:metal ion transport"/>
    <property type="evidence" value="ECO:0007669"/>
    <property type="project" value="InterPro"/>
</dbReference>
<dbReference type="Gene3D" id="3.40.50.1980">
    <property type="entry name" value="Nitrogenase molybdenum iron protein domain"/>
    <property type="match status" value="1"/>
</dbReference>
<keyword evidence="5" id="KW-1185">Reference proteome</keyword>
<comment type="similarity">
    <text evidence="1">Belongs to the bacterial solute-binding protein 9 family.</text>
</comment>
<keyword evidence="2" id="KW-0813">Transport</keyword>
<evidence type="ECO:0000256" key="3">
    <source>
        <dbReference type="ARBA" id="ARBA00022729"/>
    </source>
</evidence>
<dbReference type="InterPro" id="IPR050492">
    <property type="entry name" value="Bact_metal-bind_prot9"/>
</dbReference>
<gene>
    <name evidence="4" type="ORF">AACT_1022</name>
</gene>
<reference evidence="4 5" key="1">
    <citation type="submission" date="2019-08" db="EMBL/GenBank/DDBJ databases">
        <title>Complete genome sequence of Arcobacter acticola.</title>
        <authorList>
            <person name="Miller W."/>
        </authorList>
    </citation>
    <scope>NUCLEOTIDE SEQUENCE [LARGE SCALE GENOMIC DNA]</scope>
    <source>
        <strain evidence="4 5">KCTC 52212</strain>
    </source>
</reference>
<dbReference type="Pfam" id="PF01297">
    <property type="entry name" value="ZnuA"/>
    <property type="match status" value="1"/>
</dbReference>
<dbReference type="PANTHER" id="PTHR42953:SF3">
    <property type="entry name" value="HIGH-AFFINITY ZINC UPTAKE SYSTEM PROTEIN ZNUA"/>
    <property type="match status" value="1"/>
</dbReference>
<dbReference type="Proteomes" id="UP000503483">
    <property type="component" value="Chromosome"/>
</dbReference>
<dbReference type="RefSeq" id="WP_172125594.1">
    <property type="nucleotide sequence ID" value="NZ_CP042652.1"/>
</dbReference>
<accession>A0A6M8EYP9</accession>
<evidence type="ECO:0000313" key="5">
    <source>
        <dbReference type="Proteomes" id="UP000503483"/>
    </source>
</evidence>
<dbReference type="GO" id="GO:0046872">
    <property type="term" value="F:metal ion binding"/>
    <property type="evidence" value="ECO:0007669"/>
    <property type="project" value="InterPro"/>
</dbReference>
<dbReference type="PANTHER" id="PTHR42953">
    <property type="entry name" value="HIGH-AFFINITY ZINC UPTAKE SYSTEM PROTEIN ZNUA-RELATED"/>
    <property type="match status" value="1"/>
</dbReference>
<evidence type="ECO:0000256" key="2">
    <source>
        <dbReference type="ARBA" id="ARBA00022448"/>
    </source>
</evidence>
<evidence type="ECO:0000256" key="1">
    <source>
        <dbReference type="ARBA" id="ARBA00011028"/>
    </source>
</evidence>
<dbReference type="SUPFAM" id="SSF53807">
    <property type="entry name" value="Helical backbone' metal receptor"/>
    <property type="match status" value="1"/>
</dbReference>
<name>A0A6M8EYP9_9BACT</name>
<protein>
    <submittedName>
        <fullName evidence="4">Periplasmic substrate-binding protein</fullName>
    </submittedName>
</protein>
<organism evidence="4 5">
    <name type="scientific">Arcobacter acticola</name>
    <dbReference type="NCBI Taxonomy" id="1849015"/>
    <lineage>
        <taxon>Bacteria</taxon>
        <taxon>Pseudomonadati</taxon>
        <taxon>Campylobacterota</taxon>
        <taxon>Epsilonproteobacteria</taxon>
        <taxon>Campylobacterales</taxon>
        <taxon>Arcobacteraceae</taxon>
        <taxon>Arcobacter</taxon>
    </lineage>
</organism>
<keyword evidence="3" id="KW-0732">Signal</keyword>
<sequence>MLKIFFILFLPLLLFSKIQILTYFPLETHIVKKIAQKEIVPREITNRYLSEFRKIPSSEISRLSNSKIYFHFGLDIEKEYESILIEKNPNLKIIDMSKDVNKINNNPYIWMDPFAMRVIAKNIYEALIELDNNKKDFYKENYERFLDEIDDTFLKIKQKMSGSEITTIYAFDDYWDYFANRFRLDIIKKEKKYLNITDVSDTLQFTQDRNIKKLLFYRGMDYNIALSLSSNLNVEIIEDDIFGDNWQFNLLNLSQNLFK</sequence>
<dbReference type="InterPro" id="IPR006127">
    <property type="entry name" value="ZnuA-like"/>
</dbReference>
<dbReference type="EMBL" id="CP042652">
    <property type="protein sequence ID" value="QKE28214.1"/>
    <property type="molecule type" value="Genomic_DNA"/>
</dbReference>
<dbReference type="KEGG" id="paco:AACT_1022"/>
<dbReference type="AlphaFoldDB" id="A0A6M8EYP9"/>
<proteinExistence type="inferred from homology"/>